<dbReference type="AlphaFoldDB" id="A0A8H6FP26"/>
<gene>
    <name evidence="3" type="ORF">HO173_009667</name>
</gene>
<dbReference type="PANTHER" id="PTHR35395:SF1">
    <property type="entry name" value="DUF6536 DOMAIN-CONTAINING PROTEIN"/>
    <property type="match status" value="1"/>
</dbReference>
<dbReference type="EMBL" id="JACCJC010000051">
    <property type="protein sequence ID" value="KAF6232073.1"/>
    <property type="molecule type" value="Genomic_DNA"/>
</dbReference>
<dbReference type="RefSeq" id="XP_037161503.1">
    <property type="nucleotide sequence ID" value="XM_037311556.1"/>
</dbReference>
<dbReference type="InterPro" id="IPR046623">
    <property type="entry name" value="DUF6536"/>
</dbReference>
<organism evidence="3 4">
    <name type="scientific">Letharia columbiana</name>
    <dbReference type="NCBI Taxonomy" id="112416"/>
    <lineage>
        <taxon>Eukaryota</taxon>
        <taxon>Fungi</taxon>
        <taxon>Dikarya</taxon>
        <taxon>Ascomycota</taxon>
        <taxon>Pezizomycotina</taxon>
        <taxon>Lecanoromycetes</taxon>
        <taxon>OSLEUM clade</taxon>
        <taxon>Lecanoromycetidae</taxon>
        <taxon>Lecanorales</taxon>
        <taxon>Lecanorineae</taxon>
        <taxon>Parmeliaceae</taxon>
        <taxon>Letharia</taxon>
    </lineage>
</organism>
<sequence>MTLPKKSLLPTWLAFAHRGRVYASLDADSEPSTLEMSNFSGSIPGHNSSSSTKLNQYASNKDLNKGLPRPPSRIHFVRHCLKSLYYHRLRKLEGYHFGVLCCAVVAAVVLVLNLILTIWAVSISGVQNGLGTLHDGSCKRTATLTFLMHLAINVLSTLLLGASNYSMQCLSSPTRSEIDKAHGQGVWLDIGVPSVRNLRRLSTSRIVLWWLLAISSVPLHLLYNSAVFSSLCTGQYNVYVVSSEFLDGAPFDFSNLPIDFDDLTTDLTIATNTLKDYQKNQALLVKLENKACVEVYTAPIISKNSDLLLVSTFSDSTNAVLYGDSGRRIAIDHR</sequence>
<feature type="transmembrane region" description="Helical" evidence="1">
    <location>
        <begin position="141"/>
        <end position="162"/>
    </location>
</feature>
<evidence type="ECO:0000259" key="2">
    <source>
        <dbReference type="Pfam" id="PF20163"/>
    </source>
</evidence>
<name>A0A8H6FP26_9LECA</name>
<dbReference type="PANTHER" id="PTHR35395">
    <property type="entry name" value="DUF6536 DOMAIN-CONTAINING PROTEIN"/>
    <property type="match status" value="1"/>
</dbReference>
<accession>A0A8H6FP26</accession>
<evidence type="ECO:0000313" key="3">
    <source>
        <dbReference type="EMBL" id="KAF6232073.1"/>
    </source>
</evidence>
<keyword evidence="4" id="KW-1185">Reference proteome</keyword>
<dbReference type="Proteomes" id="UP000578531">
    <property type="component" value="Unassembled WGS sequence"/>
</dbReference>
<proteinExistence type="predicted"/>
<keyword evidence="1" id="KW-1133">Transmembrane helix</keyword>
<evidence type="ECO:0000313" key="4">
    <source>
        <dbReference type="Proteomes" id="UP000578531"/>
    </source>
</evidence>
<feature type="domain" description="DUF6536" evidence="2">
    <location>
        <begin position="96"/>
        <end position="246"/>
    </location>
</feature>
<comment type="caution">
    <text evidence="3">The sequence shown here is derived from an EMBL/GenBank/DDBJ whole genome shotgun (WGS) entry which is preliminary data.</text>
</comment>
<keyword evidence="1" id="KW-0472">Membrane</keyword>
<feature type="transmembrane region" description="Helical" evidence="1">
    <location>
        <begin position="206"/>
        <end position="223"/>
    </location>
</feature>
<protein>
    <recommendedName>
        <fullName evidence="2">DUF6536 domain-containing protein</fullName>
    </recommendedName>
</protein>
<dbReference type="Pfam" id="PF20163">
    <property type="entry name" value="DUF6536"/>
    <property type="match status" value="1"/>
</dbReference>
<keyword evidence="1" id="KW-0812">Transmembrane</keyword>
<dbReference type="OrthoDB" id="5429634at2759"/>
<reference evidence="3 4" key="1">
    <citation type="journal article" date="2020" name="Genomics">
        <title>Complete, high-quality genomes from long-read metagenomic sequencing of two wolf lichen thalli reveals enigmatic genome architecture.</title>
        <authorList>
            <person name="McKenzie S.K."/>
            <person name="Walston R.F."/>
            <person name="Allen J.L."/>
        </authorList>
    </citation>
    <scope>NUCLEOTIDE SEQUENCE [LARGE SCALE GENOMIC DNA]</scope>
    <source>
        <strain evidence="3">WasteWater2</strain>
    </source>
</reference>
<evidence type="ECO:0000256" key="1">
    <source>
        <dbReference type="SAM" id="Phobius"/>
    </source>
</evidence>
<dbReference type="GeneID" id="59291317"/>
<feature type="transmembrane region" description="Helical" evidence="1">
    <location>
        <begin position="97"/>
        <end position="121"/>
    </location>
</feature>